<evidence type="ECO:0000313" key="3">
    <source>
        <dbReference type="Proteomes" id="UP000239687"/>
    </source>
</evidence>
<dbReference type="InterPro" id="IPR008613">
    <property type="entry name" value="Excalibur_Ca-bd_domain"/>
</dbReference>
<protein>
    <submittedName>
        <fullName evidence="2">Calcium-binding protein</fullName>
    </submittedName>
</protein>
<dbReference type="RefSeq" id="WP_105341907.1">
    <property type="nucleotide sequence ID" value="NZ_PUIN01000006.1"/>
</dbReference>
<evidence type="ECO:0000313" key="2">
    <source>
        <dbReference type="EMBL" id="PQP03971.1"/>
    </source>
</evidence>
<dbReference type="SMART" id="SM00894">
    <property type="entry name" value="Excalibur"/>
    <property type="match status" value="1"/>
</dbReference>
<dbReference type="Proteomes" id="UP000239687">
    <property type="component" value="Unassembled WGS sequence"/>
</dbReference>
<sequence>MKLILVVLIMGLLAWKLSPELQPWLETKLPHPKVTPTVTTAPKPVSAPFKCDGRKYCSQMTSCAEAKNFLQNCPGMKMDGDNDGVPCESQWCQ</sequence>
<reference evidence="2 3" key="1">
    <citation type="submission" date="2018-02" db="EMBL/GenBank/DDBJ databases">
        <title>Draft genome sequencing of Pseudomonas frederiksbergensis 11-D3.</title>
        <authorList>
            <person name="Zheng B.-X."/>
        </authorList>
    </citation>
    <scope>NUCLEOTIDE SEQUENCE [LARGE SCALE GENOMIC DNA]</scope>
    <source>
        <strain evidence="2 3">11-D3</strain>
    </source>
</reference>
<organism evidence="2 3">
    <name type="scientific">Pseudomonas frederiksbergensis</name>
    <dbReference type="NCBI Taxonomy" id="104087"/>
    <lineage>
        <taxon>Bacteria</taxon>
        <taxon>Pseudomonadati</taxon>
        <taxon>Pseudomonadota</taxon>
        <taxon>Gammaproteobacteria</taxon>
        <taxon>Pseudomonadales</taxon>
        <taxon>Pseudomonadaceae</taxon>
        <taxon>Pseudomonas</taxon>
    </lineage>
</organism>
<evidence type="ECO:0000259" key="1">
    <source>
        <dbReference type="SMART" id="SM00894"/>
    </source>
</evidence>
<gene>
    <name evidence="2" type="ORF">C5612_12120</name>
</gene>
<feature type="domain" description="Excalibur calcium-binding" evidence="1">
    <location>
        <begin position="53"/>
        <end position="88"/>
    </location>
</feature>
<dbReference type="AlphaFoldDB" id="A0A2S8HNC4"/>
<dbReference type="Pfam" id="PF05901">
    <property type="entry name" value="Excalibur"/>
    <property type="match status" value="1"/>
</dbReference>
<dbReference type="EMBL" id="PUIN01000006">
    <property type="protein sequence ID" value="PQP03971.1"/>
    <property type="molecule type" value="Genomic_DNA"/>
</dbReference>
<proteinExistence type="predicted"/>
<accession>A0A2S8HNC4</accession>
<comment type="caution">
    <text evidence="2">The sequence shown here is derived from an EMBL/GenBank/DDBJ whole genome shotgun (WGS) entry which is preliminary data.</text>
</comment>
<name>A0A2S8HNC4_9PSED</name>